<dbReference type="SUPFAM" id="SSF51621">
    <property type="entry name" value="Phosphoenolpyruvate/pyruvate domain"/>
    <property type="match status" value="1"/>
</dbReference>
<evidence type="ECO:0000313" key="8">
    <source>
        <dbReference type="EMBL" id="BAQ68265.1"/>
    </source>
</evidence>
<accession>A0A0D6B077</accession>
<evidence type="ECO:0000256" key="5">
    <source>
        <dbReference type="PIRSR" id="PIRSR015582-1"/>
    </source>
</evidence>
<dbReference type="PATRIC" id="fig|35806.4.peg.1128"/>
<evidence type="ECO:0000313" key="9">
    <source>
        <dbReference type="Proteomes" id="UP000064912"/>
    </source>
</evidence>
<dbReference type="eggNOG" id="COG2301">
    <property type="taxonomic scope" value="Bacteria"/>
</dbReference>
<dbReference type="PIRSF" id="PIRSF015582">
    <property type="entry name" value="Cit_lyase_B"/>
    <property type="match status" value="1"/>
</dbReference>
<dbReference type="InterPro" id="IPR040442">
    <property type="entry name" value="Pyrv_kinase-like_dom_sf"/>
</dbReference>
<feature type="domain" description="HpcH/HpaI aldolase/citrate lyase" evidence="7">
    <location>
        <begin position="2"/>
        <end position="220"/>
    </location>
</feature>
<dbReference type="EMBL" id="AP014800">
    <property type="protein sequence ID" value="BAQ68265.1"/>
    <property type="molecule type" value="Genomic_DNA"/>
</dbReference>
<dbReference type="GO" id="GO:0006107">
    <property type="term" value="P:oxaloacetate metabolic process"/>
    <property type="evidence" value="ECO:0007669"/>
    <property type="project" value="TreeGrafter"/>
</dbReference>
<dbReference type="InterPro" id="IPR015813">
    <property type="entry name" value="Pyrv/PenolPyrv_kinase-like_dom"/>
</dbReference>
<dbReference type="InterPro" id="IPR005000">
    <property type="entry name" value="Aldolase/citrate-lyase_domain"/>
</dbReference>
<feature type="binding site" evidence="5">
    <location>
        <position position="62"/>
    </location>
    <ligand>
        <name>substrate</name>
    </ligand>
</feature>
<gene>
    <name evidence="8" type="ORF">NHU_01101</name>
</gene>
<feature type="binding site" evidence="5">
    <location>
        <position position="120"/>
    </location>
    <ligand>
        <name>substrate</name>
    </ligand>
</feature>
<dbReference type="PANTHER" id="PTHR32308">
    <property type="entry name" value="LYASE BETA SUBUNIT, PUTATIVE (AFU_ORTHOLOGUE AFUA_4G13030)-RELATED"/>
    <property type="match status" value="1"/>
</dbReference>
<feature type="binding site" evidence="6">
    <location>
        <position position="147"/>
    </location>
    <ligand>
        <name>Mg(2+)</name>
        <dbReference type="ChEBI" id="CHEBI:18420"/>
    </ligand>
</feature>
<organism evidence="8 9">
    <name type="scientific">Rhodovulum sulfidophilum</name>
    <name type="common">Rhodobacter sulfidophilus</name>
    <dbReference type="NCBI Taxonomy" id="35806"/>
    <lineage>
        <taxon>Bacteria</taxon>
        <taxon>Pseudomonadati</taxon>
        <taxon>Pseudomonadota</taxon>
        <taxon>Alphaproteobacteria</taxon>
        <taxon>Rhodobacterales</taxon>
        <taxon>Paracoccaceae</taxon>
        <taxon>Rhodovulum</taxon>
    </lineage>
</organism>
<evidence type="ECO:0000256" key="6">
    <source>
        <dbReference type="PIRSR" id="PIRSR015582-2"/>
    </source>
</evidence>
<reference evidence="8 9" key="1">
    <citation type="submission" date="2015-02" db="EMBL/GenBank/DDBJ databases">
        <title>Genome sequene of Rhodovulum sulfidophilum DSM 2351.</title>
        <authorList>
            <person name="Nagao N."/>
        </authorList>
    </citation>
    <scope>NUCLEOTIDE SEQUENCE [LARGE SCALE GENOMIC DNA]</scope>
    <source>
        <strain evidence="8 9">DSM 2351</strain>
    </source>
</reference>
<comment type="similarity">
    <text evidence="2">Belongs to the HpcH/HpaI aldolase family.</text>
</comment>
<comment type="cofactor">
    <cofactor evidence="1">
        <name>Mg(2+)</name>
        <dbReference type="ChEBI" id="CHEBI:18420"/>
    </cofactor>
</comment>
<dbReference type="Gene3D" id="3.20.20.60">
    <property type="entry name" value="Phosphoenolpyruvate-binding domains"/>
    <property type="match status" value="1"/>
</dbReference>
<feature type="binding site" evidence="6">
    <location>
        <position position="120"/>
    </location>
    <ligand>
        <name>Mg(2+)</name>
        <dbReference type="ChEBI" id="CHEBI:18420"/>
    </ligand>
</feature>
<evidence type="ECO:0000259" key="7">
    <source>
        <dbReference type="Pfam" id="PF03328"/>
    </source>
</evidence>
<dbReference type="Pfam" id="PF03328">
    <property type="entry name" value="HpcH_HpaI"/>
    <property type="match status" value="1"/>
</dbReference>
<protein>
    <recommendedName>
        <fullName evidence="7">HpcH/HpaI aldolase/citrate lyase domain-containing protein</fullName>
    </recommendedName>
</protein>
<proteinExistence type="inferred from homology"/>
<evidence type="ECO:0000256" key="2">
    <source>
        <dbReference type="ARBA" id="ARBA00005568"/>
    </source>
</evidence>
<dbReference type="InterPro" id="IPR011206">
    <property type="entry name" value="Citrate_lyase_beta/mcl1/mcl2"/>
</dbReference>
<sequence length="282" mass="29590">MRSWLFVPGNRPDRIAKARGLSADVLILDLEDSVAISEKAAARTCVLEALREPRGSNRLWVRVNPLETSDFDADLDTALAGGADGIVLPKAESGACVRALGAACAARGQACPPVLAIATETARAIFGLGSYAGLSSSLAGLTWGAEDLSATLGSARSRGEDGALTGPYALARNLTLFGAVAAEVQPVDTVWTDIRDLAGLEAECLAAVRDGFTGKMAIHPAQVPIINRCFRPSEEEIEAARRIVEAFAADPTAGVVAIDGEMIDMPHLKRSRLILQRAGETT</sequence>
<dbReference type="Proteomes" id="UP000064912">
    <property type="component" value="Chromosome"/>
</dbReference>
<evidence type="ECO:0000256" key="4">
    <source>
        <dbReference type="ARBA" id="ARBA00022842"/>
    </source>
</evidence>
<dbReference type="KEGG" id="rsu:NHU_01101"/>
<evidence type="ECO:0000256" key="1">
    <source>
        <dbReference type="ARBA" id="ARBA00001946"/>
    </source>
</evidence>
<name>A0A0D6B077_RHOSU</name>
<evidence type="ECO:0000256" key="3">
    <source>
        <dbReference type="ARBA" id="ARBA00022723"/>
    </source>
</evidence>
<keyword evidence="3 6" id="KW-0479">Metal-binding</keyword>
<dbReference type="GO" id="GO:0003824">
    <property type="term" value="F:catalytic activity"/>
    <property type="evidence" value="ECO:0007669"/>
    <property type="project" value="InterPro"/>
</dbReference>
<keyword evidence="4 6" id="KW-0460">Magnesium</keyword>
<dbReference type="PANTHER" id="PTHR32308:SF0">
    <property type="entry name" value="HPCH_HPAI ALDOLASE_CITRATE LYASE DOMAIN-CONTAINING PROTEIN"/>
    <property type="match status" value="1"/>
</dbReference>
<dbReference type="GO" id="GO:0000287">
    <property type="term" value="F:magnesium ion binding"/>
    <property type="evidence" value="ECO:0007669"/>
    <property type="project" value="TreeGrafter"/>
</dbReference>
<dbReference type="AlphaFoldDB" id="A0A0D6B077"/>